<comment type="caution">
    <text evidence="3">The sequence shown here is derived from an EMBL/GenBank/DDBJ whole genome shotgun (WGS) entry which is preliminary data.</text>
</comment>
<gene>
    <name evidence="3" type="ORF">JJB74_17710</name>
</gene>
<feature type="domain" description="Mce/MlaD" evidence="2">
    <location>
        <begin position="46"/>
        <end position="112"/>
    </location>
</feature>
<dbReference type="PANTHER" id="PTHR36698">
    <property type="entry name" value="BLL5892 PROTEIN"/>
    <property type="match status" value="1"/>
</dbReference>
<evidence type="ECO:0000256" key="1">
    <source>
        <dbReference type="SAM" id="MobiDB-lite"/>
    </source>
</evidence>
<evidence type="ECO:0000313" key="3">
    <source>
        <dbReference type="EMBL" id="MBK4736463.1"/>
    </source>
</evidence>
<dbReference type="EMBL" id="JAEPBG010000007">
    <property type="protein sequence ID" value="MBK4736463.1"/>
    <property type="molecule type" value="Genomic_DNA"/>
</dbReference>
<evidence type="ECO:0000259" key="2">
    <source>
        <dbReference type="Pfam" id="PF02470"/>
    </source>
</evidence>
<accession>A0A934T281</accession>
<protein>
    <submittedName>
        <fullName evidence="3">MCE family protein</fullName>
    </submittedName>
</protein>
<dbReference type="InterPro" id="IPR003399">
    <property type="entry name" value="Mce/MlaD"/>
</dbReference>
<feature type="region of interest" description="Disordered" evidence="1">
    <location>
        <begin position="280"/>
        <end position="304"/>
    </location>
</feature>
<dbReference type="AlphaFoldDB" id="A0A934T281"/>
<keyword evidence="4" id="KW-1185">Reference proteome</keyword>
<dbReference type="PANTHER" id="PTHR36698:SF2">
    <property type="entry name" value="MCE_MLAD DOMAIN-CONTAINING PROTEIN"/>
    <property type="match status" value="1"/>
</dbReference>
<reference evidence="3" key="1">
    <citation type="submission" date="2021-01" db="EMBL/GenBank/DDBJ databases">
        <title>Genome sequence of strain Noviherbaspirillum sp. DKR-6.</title>
        <authorList>
            <person name="Chaudhary D.K."/>
        </authorList>
    </citation>
    <scope>NUCLEOTIDE SEQUENCE</scope>
    <source>
        <strain evidence="3">DKR-6</strain>
    </source>
</reference>
<name>A0A934T281_9BURK</name>
<dbReference type="Proteomes" id="UP000622890">
    <property type="component" value="Unassembled WGS sequence"/>
</dbReference>
<evidence type="ECO:0000313" key="4">
    <source>
        <dbReference type="Proteomes" id="UP000622890"/>
    </source>
</evidence>
<dbReference type="Pfam" id="PF02470">
    <property type="entry name" value="MlaD"/>
    <property type="match status" value="1"/>
</dbReference>
<proteinExistence type="predicted"/>
<dbReference type="RefSeq" id="WP_200593920.1">
    <property type="nucleotide sequence ID" value="NZ_JAEPBG010000007.1"/>
</dbReference>
<sequence>MENRAHAFFAGLFTIALLAAAIAGAIWLKRDRAPRLPYDIATTLPVPGLSPQATVRYRGLVVGRVDAIGFDPQQRGHILLRLSIAPDAPITRSTYATLGYQGVTGIAYVELDDDGSNPAPLPTSSQDVGRIALRPSLLSRLQDEGLAILGQTREIAQRLNALLSPANAAALTTTLGHVDAAAQAFGELPKQLQPTLARLPEMVTQTQQSLAALGAASRRVDALASSLQAQNGALARITASADTIGAAAERVSREAQPLADDVRGSLRLLDRTLNSLNERPQSLLFGRAGAQPRPGEPGFAAPAP</sequence>
<organism evidence="3 4">
    <name type="scientific">Noviherbaspirillum pedocola</name>
    <dbReference type="NCBI Taxonomy" id="2801341"/>
    <lineage>
        <taxon>Bacteria</taxon>
        <taxon>Pseudomonadati</taxon>
        <taxon>Pseudomonadota</taxon>
        <taxon>Betaproteobacteria</taxon>
        <taxon>Burkholderiales</taxon>
        <taxon>Oxalobacteraceae</taxon>
        <taxon>Noviherbaspirillum</taxon>
    </lineage>
</organism>